<organism evidence="6">
    <name type="scientific">Sylvanvirus sp</name>
    <dbReference type="NCBI Taxonomy" id="2487774"/>
    <lineage>
        <taxon>Viruses</taxon>
    </lineage>
</organism>
<dbReference type="SMART" id="SM00291">
    <property type="entry name" value="ZnF_ZZ"/>
    <property type="match status" value="1"/>
</dbReference>
<dbReference type="Pfam" id="PF00569">
    <property type="entry name" value="ZZ"/>
    <property type="match status" value="1"/>
</dbReference>
<feature type="region of interest" description="Disordered" evidence="4">
    <location>
        <begin position="170"/>
        <end position="190"/>
    </location>
</feature>
<evidence type="ECO:0000256" key="4">
    <source>
        <dbReference type="SAM" id="MobiDB-lite"/>
    </source>
</evidence>
<feature type="region of interest" description="Disordered" evidence="4">
    <location>
        <begin position="63"/>
        <end position="105"/>
    </location>
</feature>
<feature type="compositionally biased region" description="Acidic residues" evidence="4">
    <location>
        <begin position="171"/>
        <end position="186"/>
    </location>
</feature>
<feature type="compositionally biased region" description="Basic and acidic residues" evidence="4">
    <location>
        <begin position="237"/>
        <end position="251"/>
    </location>
</feature>
<evidence type="ECO:0000313" key="6">
    <source>
        <dbReference type="EMBL" id="AYV86619.1"/>
    </source>
</evidence>
<feature type="compositionally biased region" description="Polar residues" evidence="4">
    <location>
        <begin position="403"/>
        <end position="413"/>
    </location>
</feature>
<feature type="compositionally biased region" description="Basic and acidic residues" evidence="4">
    <location>
        <begin position="260"/>
        <end position="269"/>
    </location>
</feature>
<sequence>MSSENLNDLFGKDNNSSSEDEAEYSFLPIEHPESNGNKLSIDLNKKTKENEICTKDTLKITAQDLSQVLEDPEEPGEADKPETTKPQVDDVNGSEEEEEEERDDVEDVQVIIYTCNECNHVFVNGDTRYTCEICEEYDLCSICNKAFAMNSMISPVHKKTHDMTEIIHGDGEEEEPEEGETQDDNSDYTVGRAKHRALKNRKKRISKFLDVVCKDEEDEDETDEQSYEEESEDEEEHGNNDEIPDDLKDFIVEDEEEELKETAAREFHESRKRRRKQKDRKQQKREKARAKSKAKKKERAKKRREKHNKRRKLNSNDSDHSDLSEDSNSSNESTSSNSSSSSSSASELSDEVEDLKAYTNSILDDHRKCKQSLKRLRRANERDQLEADEEEREEERSDSESENGINHENQSQVAVPLGIERFFEKVSKKIGPD</sequence>
<dbReference type="Gene3D" id="3.30.60.90">
    <property type="match status" value="1"/>
</dbReference>
<keyword evidence="2" id="KW-0863">Zinc-finger</keyword>
<name>A0A3G5AKZ0_9VIRU</name>
<feature type="region of interest" description="Disordered" evidence="4">
    <location>
        <begin position="215"/>
        <end position="416"/>
    </location>
</feature>
<evidence type="ECO:0000259" key="5">
    <source>
        <dbReference type="SMART" id="SM00291"/>
    </source>
</evidence>
<accession>A0A3G5AKZ0</accession>
<dbReference type="InterPro" id="IPR000433">
    <property type="entry name" value="Znf_ZZ"/>
</dbReference>
<feature type="compositionally biased region" description="Basic residues" evidence="4">
    <location>
        <begin position="270"/>
        <end position="313"/>
    </location>
</feature>
<feature type="compositionally biased region" description="Acidic residues" evidence="4">
    <location>
        <begin position="92"/>
        <end position="105"/>
    </location>
</feature>
<reference evidence="6" key="1">
    <citation type="submission" date="2018-10" db="EMBL/GenBank/DDBJ databases">
        <title>Hidden diversity of soil giant viruses.</title>
        <authorList>
            <person name="Schulz F."/>
            <person name="Alteio L."/>
            <person name="Goudeau D."/>
            <person name="Ryan E.M."/>
            <person name="Malmstrom R.R."/>
            <person name="Blanchard J."/>
            <person name="Woyke T."/>
        </authorList>
    </citation>
    <scope>NUCLEOTIDE SEQUENCE</scope>
    <source>
        <strain evidence="6">SYV1</strain>
    </source>
</reference>
<keyword evidence="1" id="KW-0479">Metal-binding</keyword>
<evidence type="ECO:0000256" key="3">
    <source>
        <dbReference type="ARBA" id="ARBA00022833"/>
    </source>
</evidence>
<evidence type="ECO:0000256" key="1">
    <source>
        <dbReference type="ARBA" id="ARBA00022723"/>
    </source>
</evidence>
<feature type="domain" description="ZZ-type" evidence="5">
    <location>
        <begin position="109"/>
        <end position="154"/>
    </location>
</feature>
<dbReference type="SUPFAM" id="SSF57850">
    <property type="entry name" value="RING/U-box"/>
    <property type="match status" value="1"/>
</dbReference>
<dbReference type="EMBL" id="MK072510">
    <property type="protein sequence ID" value="AYV86619.1"/>
    <property type="molecule type" value="Genomic_DNA"/>
</dbReference>
<proteinExistence type="predicted"/>
<protein>
    <recommendedName>
        <fullName evidence="5">ZZ-type domain-containing protein</fullName>
    </recommendedName>
</protein>
<evidence type="ECO:0000256" key="2">
    <source>
        <dbReference type="ARBA" id="ARBA00022771"/>
    </source>
</evidence>
<feature type="compositionally biased region" description="Acidic residues" evidence="4">
    <location>
        <begin position="215"/>
        <end position="236"/>
    </location>
</feature>
<dbReference type="GO" id="GO:0008270">
    <property type="term" value="F:zinc ion binding"/>
    <property type="evidence" value="ECO:0007669"/>
    <property type="project" value="UniProtKB-KW"/>
</dbReference>
<feature type="compositionally biased region" description="Low complexity" evidence="4">
    <location>
        <begin position="326"/>
        <end position="347"/>
    </location>
</feature>
<keyword evidence="3" id="KW-0862">Zinc</keyword>
<feature type="compositionally biased region" description="Basic residues" evidence="4">
    <location>
        <begin position="368"/>
        <end position="377"/>
    </location>
</feature>
<dbReference type="CDD" id="cd02249">
    <property type="entry name" value="ZZ"/>
    <property type="match status" value="1"/>
</dbReference>
<gene>
    <name evidence="6" type="ORF">Sylvanvirus4_33</name>
</gene>
<feature type="region of interest" description="Disordered" evidence="4">
    <location>
        <begin position="1"/>
        <end position="42"/>
    </location>
</feature>
<dbReference type="InterPro" id="IPR043145">
    <property type="entry name" value="Znf_ZZ_sf"/>
</dbReference>